<dbReference type="AlphaFoldDB" id="A0A9D4GFU0"/>
<name>A0A9D4GFU0_DREPO</name>
<reference evidence="1" key="2">
    <citation type="submission" date="2020-11" db="EMBL/GenBank/DDBJ databases">
        <authorList>
            <person name="McCartney M.A."/>
            <person name="Auch B."/>
            <person name="Kono T."/>
            <person name="Mallez S."/>
            <person name="Becker A."/>
            <person name="Gohl D.M."/>
            <person name="Silverstein K.A.T."/>
            <person name="Koren S."/>
            <person name="Bechman K.B."/>
            <person name="Herman A."/>
            <person name="Abrahante J.E."/>
            <person name="Garbe J."/>
        </authorList>
    </citation>
    <scope>NUCLEOTIDE SEQUENCE</scope>
    <source>
        <strain evidence="1">Duluth1</strain>
        <tissue evidence="1">Whole animal</tissue>
    </source>
</reference>
<keyword evidence="2" id="KW-1185">Reference proteome</keyword>
<gene>
    <name evidence="1" type="ORF">DPMN_117930</name>
</gene>
<proteinExistence type="predicted"/>
<evidence type="ECO:0000313" key="2">
    <source>
        <dbReference type="Proteomes" id="UP000828390"/>
    </source>
</evidence>
<evidence type="ECO:0000313" key="1">
    <source>
        <dbReference type="EMBL" id="KAH3816414.1"/>
    </source>
</evidence>
<comment type="caution">
    <text evidence="1">The sequence shown here is derived from an EMBL/GenBank/DDBJ whole genome shotgun (WGS) entry which is preliminary data.</text>
</comment>
<dbReference type="Proteomes" id="UP000828390">
    <property type="component" value="Unassembled WGS sequence"/>
</dbReference>
<accession>A0A9D4GFU0</accession>
<dbReference type="EMBL" id="JAIWYP010000005">
    <property type="protein sequence ID" value="KAH3816414.1"/>
    <property type="molecule type" value="Genomic_DNA"/>
</dbReference>
<organism evidence="1 2">
    <name type="scientific">Dreissena polymorpha</name>
    <name type="common">Zebra mussel</name>
    <name type="synonym">Mytilus polymorpha</name>
    <dbReference type="NCBI Taxonomy" id="45954"/>
    <lineage>
        <taxon>Eukaryota</taxon>
        <taxon>Metazoa</taxon>
        <taxon>Spiralia</taxon>
        <taxon>Lophotrochozoa</taxon>
        <taxon>Mollusca</taxon>
        <taxon>Bivalvia</taxon>
        <taxon>Autobranchia</taxon>
        <taxon>Heteroconchia</taxon>
        <taxon>Euheterodonta</taxon>
        <taxon>Imparidentia</taxon>
        <taxon>Neoheterodontei</taxon>
        <taxon>Myida</taxon>
        <taxon>Dreissenoidea</taxon>
        <taxon>Dreissenidae</taxon>
        <taxon>Dreissena</taxon>
    </lineage>
</organism>
<reference evidence="1" key="1">
    <citation type="journal article" date="2019" name="bioRxiv">
        <title>The Genome of the Zebra Mussel, Dreissena polymorpha: A Resource for Invasive Species Research.</title>
        <authorList>
            <person name="McCartney M.A."/>
            <person name="Auch B."/>
            <person name="Kono T."/>
            <person name="Mallez S."/>
            <person name="Zhang Y."/>
            <person name="Obille A."/>
            <person name="Becker A."/>
            <person name="Abrahante J.E."/>
            <person name="Garbe J."/>
            <person name="Badalamenti J.P."/>
            <person name="Herman A."/>
            <person name="Mangelson H."/>
            <person name="Liachko I."/>
            <person name="Sullivan S."/>
            <person name="Sone E.D."/>
            <person name="Koren S."/>
            <person name="Silverstein K.A.T."/>
            <person name="Beckman K.B."/>
            <person name="Gohl D.M."/>
        </authorList>
    </citation>
    <scope>NUCLEOTIDE SEQUENCE</scope>
    <source>
        <strain evidence="1">Duluth1</strain>
        <tissue evidence="1">Whole animal</tissue>
    </source>
</reference>
<protein>
    <submittedName>
        <fullName evidence="1">Uncharacterized protein</fullName>
    </submittedName>
</protein>
<sequence length="198" mass="20994">MATCDLLEPQPVYLVCLCIQLAGGGGGGGRIAIWISNSTNDFRGAFNTYGGKGFSESGGSGTVYVKALNSTGSMESTLIIDNDNAVPDNIYIADKLKDSCRTYILTEQGNTAKDLTFDHVYINGDGHLAFRKTSSASVDVTINNLHGDLSGMVHSSVDQKVQIVDSDSPIPASFRVYDKATVQLPAGGEISILLIDTH</sequence>